<accession>A0ABR1GHN6</accession>
<feature type="compositionally biased region" description="Basic residues" evidence="1">
    <location>
        <begin position="132"/>
        <end position="161"/>
    </location>
</feature>
<evidence type="ECO:0000313" key="4">
    <source>
        <dbReference type="Proteomes" id="UP001498476"/>
    </source>
</evidence>
<feature type="signal peptide" evidence="2">
    <location>
        <begin position="1"/>
        <end position="22"/>
    </location>
</feature>
<reference evidence="3 4" key="1">
    <citation type="journal article" date="2025" name="Microbiol. Resour. Announc.">
        <title>Draft genome sequences for Neonectria magnoliae and Neonectria punicea, canker pathogens of Liriodendron tulipifera and Acer saccharum in West Virginia.</title>
        <authorList>
            <person name="Petronek H.M."/>
            <person name="Kasson M.T."/>
            <person name="Metheny A.M."/>
            <person name="Stauder C.M."/>
            <person name="Lovett B."/>
            <person name="Lynch S.C."/>
            <person name="Garnas J.R."/>
            <person name="Kasson L.R."/>
            <person name="Stajich J.E."/>
        </authorList>
    </citation>
    <scope>NUCLEOTIDE SEQUENCE [LARGE SCALE GENOMIC DNA]</scope>
    <source>
        <strain evidence="3 4">NRRL 64653</strain>
    </source>
</reference>
<protein>
    <submittedName>
        <fullName evidence="3">Uncharacterized protein</fullName>
    </submittedName>
</protein>
<dbReference type="EMBL" id="JAZAVJ010000434">
    <property type="protein sequence ID" value="KAK7397782.1"/>
    <property type="molecule type" value="Genomic_DNA"/>
</dbReference>
<feature type="chain" id="PRO_5046931709" evidence="2">
    <location>
        <begin position="23"/>
        <end position="169"/>
    </location>
</feature>
<dbReference type="Proteomes" id="UP001498476">
    <property type="component" value="Unassembled WGS sequence"/>
</dbReference>
<comment type="caution">
    <text evidence="3">The sequence shown here is derived from an EMBL/GenBank/DDBJ whole genome shotgun (WGS) entry which is preliminary data.</text>
</comment>
<evidence type="ECO:0000256" key="2">
    <source>
        <dbReference type="SAM" id="SignalP"/>
    </source>
</evidence>
<organism evidence="3 4">
    <name type="scientific">Neonectria punicea</name>
    <dbReference type="NCBI Taxonomy" id="979145"/>
    <lineage>
        <taxon>Eukaryota</taxon>
        <taxon>Fungi</taxon>
        <taxon>Dikarya</taxon>
        <taxon>Ascomycota</taxon>
        <taxon>Pezizomycotina</taxon>
        <taxon>Sordariomycetes</taxon>
        <taxon>Hypocreomycetidae</taxon>
        <taxon>Hypocreales</taxon>
        <taxon>Nectriaceae</taxon>
        <taxon>Neonectria</taxon>
    </lineage>
</organism>
<keyword evidence="2" id="KW-0732">Signal</keyword>
<evidence type="ECO:0000256" key="1">
    <source>
        <dbReference type="SAM" id="MobiDB-lite"/>
    </source>
</evidence>
<name>A0ABR1GHN6_9HYPO</name>
<evidence type="ECO:0000313" key="3">
    <source>
        <dbReference type="EMBL" id="KAK7397782.1"/>
    </source>
</evidence>
<sequence>MHPLHMYSVIVIFLTLATPSTAARHNTTIVNNANRPWDRPWDRPWNHARLKYSYQCTDSDVKDKKCHRIPQPNRSRRIYGPCVARNNYVLCNVYEGKTWNGTQGMTTTLKRYRRRAEPTWKRAFRRTKAFRRLSLRSRPGSRKKREEKKRKAKQRPRRKLTARPVERAE</sequence>
<proteinExistence type="predicted"/>
<feature type="region of interest" description="Disordered" evidence="1">
    <location>
        <begin position="132"/>
        <end position="169"/>
    </location>
</feature>
<keyword evidence="4" id="KW-1185">Reference proteome</keyword>
<gene>
    <name evidence="3" type="ORF">QQX98_012845</name>
</gene>